<gene>
    <name evidence="2" type="ORF">G2W53_037783</name>
</gene>
<dbReference type="EMBL" id="JAAIUW010000012">
    <property type="protein sequence ID" value="KAF7805622.1"/>
    <property type="molecule type" value="Genomic_DNA"/>
</dbReference>
<name>A0A834SQU1_9FABA</name>
<feature type="signal peptide" evidence="1">
    <location>
        <begin position="1"/>
        <end position="25"/>
    </location>
</feature>
<accession>A0A834SQU1</accession>
<dbReference type="PANTHER" id="PTHR36619">
    <property type="entry name" value="OS04G0208900 PROTEIN"/>
    <property type="match status" value="1"/>
</dbReference>
<organism evidence="2 3">
    <name type="scientific">Senna tora</name>
    <dbReference type="NCBI Taxonomy" id="362788"/>
    <lineage>
        <taxon>Eukaryota</taxon>
        <taxon>Viridiplantae</taxon>
        <taxon>Streptophyta</taxon>
        <taxon>Embryophyta</taxon>
        <taxon>Tracheophyta</taxon>
        <taxon>Spermatophyta</taxon>
        <taxon>Magnoliopsida</taxon>
        <taxon>eudicotyledons</taxon>
        <taxon>Gunneridae</taxon>
        <taxon>Pentapetalae</taxon>
        <taxon>rosids</taxon>
        <taxon>fabids</taxon>
        <taxon>Fabales</taxon>
        <taxon>Fabaceae</taxon>
        <taxon>Caesalpinioideae</taxon>
        <taxon>Cassia clade</taxon>
        <taxon>Senna</taxon>
    </lineage>
</organism>
<evidence type="ECO:0000313" key="3">
    <source>
        <dbReference type="Proteomes" id="UP000634136"/>
    </source>
</evidence>
<reference evidence="2" key="1">
    <citation type="submission" date="2020-09" db="EMBL/GenBank/DDBJ databases">
        <title>Genome-Enabled Discovery of Anthraquinone Biosynthesis in Senna tora.</title>
        <authorList>
            <person name="Kang S.-H."/>
            <person name="Pandey R.P."/>
            <person name="Lee C.-M."/>
            <person name="Sim J.-S."/>
            <person name="Jeong J.-T."/>
            <person name="Choi B.-S."/>
            <person name="Jung M."/>
            <person name="Ginzburg D."/>
            <person name="Zhao K."/>
            <person name="Won S.Y."/>
            <person name="Oh T.-J."/>
            <person name="Yu Y."/>
            <person name="Kim N.-H."/>
            <person name="Lee O.R."/>
            <person name="Lee T.-H."/>
            <person name="Bashyal P."/>
            <person name="Kim T.-S."/>
            <person name="Lee W.-H."/>
            <person name="Kawkins C."/>
            <person name="Kim C.-K."/>
            <person name="Kim J.S."/>
            <person name="Ahn B.O."/>
            <person name="Rhee S.Y."/>
            <person name="Sohng J.K."/>
        </authorList>
    </citation>
    <scope>NUCLEOTIDE SEQUENCE</scope>
    <source>
        <tissue evidence="2">Leaf</tissue>
    </source>
</reference>
<proteinExistence type="predicted"/>
<dbReference type="AlphaFoldDB" id="A0A834SQU1"/>
<dbReference type="Proteomes" id="UP000634136">
    <property type="component" value="Unassembled WGS sequence"/>
</dbReference>
<keyword evidence="3" id="KW-1185">Reference proteome</keyword>
<keyword evidence="2" id="KW-0812">Transmembrane</keyword>
<dbReference type="PANTHER" id="PTHR36619:SF2">
    <property type="entry name" value="OS04G0208900 PROTEIN"/>
    <property type="match status" value="1"/>
</dbReference>
<keyword evidence="1" id="KW-0732">Signal</keyword>
<feature type="chain" id="PRO_5032269040" evidence="1">
    <location>
        <begin position="26"/>
        <end position="103"/>
    </location>
</feature>
<comment type="caution">
    <text evidence="2">The sequence shown here is derived from an EMBL/GenBank/DDBJ whole genome shotgun (WGS) entry which is preliminary data.</text>
</comment>
<evidence type="ECO:0000256" key="1">
    <source>
        <dbReference type="SAM" id="SignalP"/>
    </source>
</evidence>
<sequence length="103" mass="11186">MSTSRFSLLALFLLISLNSLDVTMGGRIIPPSAPSTVTRPLVISEAETSYMRPELDHNHKVFHGQVVRSCLPKGSKRNSAPSRFVNYKTLGSGGCSGMHSKKP</sequence>
<keyword evidence="2" id="KW-0472">Membrane</keyword>
<evidence type="ECO:0000313" key="2">
    <source>
        <dbReference type="EMBL" id="KAF7805622.1"/>
    </source>
</evidence>
<dbReference type="OrthoDB" id="1052227at2759"/>
<protein>
    <submittedName>
        <fullName evidence="2">Putative transmembrane protein</fullName>
    </submittedName>
</protein>